<dbReference type="EMBL" id="CABVIY010000004">
    <property type="protein sequence ID" value="VVP89109.1"/>
    <property type="molecule type" value="Genomic_DNA"/>
</dbReference>
<proteinExistence type="predicted"/>
<dbReference type="Proteomes" id="UP000326611">
    <property type="component" value="Unassembled WGS sequence"/>
</dbReference>
<name>A0A5E7SS05_PSEFL</name>
<gene>
    <name evidence="2" type="ORF">PS918_03055</name>
</gene>
<evidence type="ECO:0000256" key="1">
    <source>
        <dbReference type="SAM" id="Coils"/>
    </source>
</evidence>
<sequence>MSAVGFPSASVINIGGKPPAAVEALNEAASDTAGQRLGLEEGEKKAVSLGGVRGSETESGGGQSITVKTLLKRMQELQQLLREQQQQLAATQAKEFPTPEAKATAVMAIQSQIASTSAALSQVAAALAKELTSAAATGNVISTTA</sequence>
<keyword evidence="1" id="KW-0175">Coiled coil</keyword>
<protein>
    <submittedName>
        <fullName evidence="2">Uncharacterized protein</fullName>
    </submittedName>
</protein>
<accession>A0A5E7SS05</accession>
<feature type="coiled-coil region" evidence="1">
    <location>
        <begin position="67"/>
        <end position="94"/>
    </location>
</feature>
<organism evidence="2 3">
    <name type="scientific">Pseudomonas fluorescens</name>
    <dbReference type="NCBI Taxonomy" id="294"/>
    <lineage>
        <taxon>Bacteria</taxon>
        <taxon>Pseudomonadati</taxon>
        <taxon>Pseudomonadota</taxon>
        <taxon>Gammaproteobacteria</taxon>
        <taxon>Pseudomonadales</taxon>
        <taxon>Pseudomonadaceae</taxon>
        <taxon>Pseudomonas</taxon>
    </lineage>
</organism>
<evidence type="ECO:0000313" key="3">
    <source>
        <dbReference type="Proteomes" id="UP000326611"/>
    </source>
</evidence>
<dbReference type="OrthoDB" id="7029599at2"/>
<dbReference type="RefSeq" id="WP_150771106.1">
    <property type="nucleotide sequence ID" value="NZ_CABVIY010000004.1"/>
</dbReference>
<reference evidence="2 3" key="1">
    <citation type="submission" date="2019-09" db="EMBL/GenBank/DDBJ databases">
        <authorList>
            <person name="Chandra G."/>
            <person name="Truman W A."/>
        </authorList>
    </citation>
    <scope>NUCLEOTIDE SEQUENCE [LARGE SCALE GENOMIC DNA]</scope>
    <source>
        <strain evidence="2">PS918</strain>
    </source>
</reference>
<evidence type="ECO:0000313" key="2">
    <source>
        <dbReference type="EMBL" id="VVP89109.1"/>
    </source>
</evidence>
<dbReference type="AlphaFoldDB" id="A0A5E7SS05"/>